<dbReference type="InterPro" id="IPR047216">
    <property type="entry name" value="Endonuclease_DUF559_bact"/>
</dbReference>
<accession>A0A2T4TXM6</accession>
<reference evidence="2 3" key="1">
    <citation type="submission" date="2017-09" db="EMBL/GenBank/DDBJ databases">
        <title>Bloom of a denitrifying methanotroph, Candidatus Methylomirabilis limnetica, in a deep stratified lake.</title>
        <authorList>
            <person name="Graf J.S."/>
            <person name="Marchant H.K."/>
            <person name="Tienken D."/>
            <person name="Hach P.F."/>
            <person name="Brand A."/>
            <person name="Schubert C.J."/>
            <person name="Kuypers M.M."/>
            <person name="Milucka J."/>
        </authorList>
    </citation>
    <scope>NUCLEOTIDE SEQUENCE [LARGE SCALE GENOMIC DNA]</scope>
    <source>
        <strain evidence="2 3">Zug</strain>
    </source>
</reference>
<dbReference type="Proteomes" id="UP000241436">
    <property type="component" value="Unassembled WGS sequence"/>
</dbReference>
<protein>
    <recommendedName>
        <fullName evidence="1">DUF559 domain-containing protein</fullName>
    </recommendedName>
</protein>
<evidence type="ECO:0000259" key="1">
    <source>
        <dbReference type="Pfam" id="PF04480"/>
    </source>
</evidence>
<dbReference type="Pfam" id="PF04480">
    <property type="entry name" value="DUF559"/>
    <property type="match status" value="1"/>
</dbReference>
<gene>
    <name evidence="2" type="ORF">CLG94_08940</name>
</gene>
<dbReference type="InterPro" id="IPR007569">
    <property type="entry name" value="DUF559"/>
</dbReference>
<proteinExistence type="predicted"/>
<dbReference type="AlphaFoldDB" id="A0A2T4TXM6"/>
<organism evidence="2 3">
    <name type="scientific">Candidatus Methylomirabilis limnetica</name>
    <dbReference type="NCBI Taxonomy" id="2033718"/>
    <lineage>
        <taxon>Bacteria</taxon>
        <taxon>Candidatus Methylomirabilota</taxon>
        <taxon>Candidatus Methylomirabilia</taxon>
        <taxon>Candidatus Methylomirabilales</taxon>
        <taxon>Candidatus Methylomirabilaceae</taxon>
        <taxon>Candidatus Methylomirabilis</taxon>
    </lineage>
</organism>
<sequence length="139" mass="16103">MLRYHPHLKDKARQLRKNLTDSELALWSRLRNKQLLDIQFYRQKPIGEHIVDFFAPRIKLVVEVDGSQHMEADHALKDRHRDGYLRSLGLRVLRLNSREVLEESDAVMEVIYRTIVEQLSGKIPPGPPFPKGGGEIADL</sequence>
<reference evidence="3" key="2">
    <citation type="journal article" date="2018" name="Environ. Microbiol.">
        <title>Bloom of a denitrifying methanotroph, 'Candidatus Methylomirabilis limnetica', in a deep stratified lake.</title>
        <authorList>
            <person name="Graf J.S."/>
            <person name="Mayr M.J."/>
            <person name="Marchant H.K."/>
            <person name="Tienken D."/>
            <person name="Hach P.F."/>
            <person name="Brand A."/>
            <person name="Schubert C.J."/>
            <person name="Kuypers M.M."/>
            <person name="Milucka J."/>
        </authorList>
    </citation>
    <scope>NUCLEOTIDE SEQUENCE [LARGE SCALE GENOMIC DNA]</scope>
    <source>
        <strain evidence="3">Zug</strain>
    </source>
</reference>
<name>A0A2T4TXM6_9BACT</name>
<dbReference type="EMBL" id="NVQC01000022">
    <property type="protein sequence ID" value="PTL35866.1"/>
    <property type="molecule type" value="Genomic_DNA"/>
</dbReference>
<dbReference type="CDD" id="cd01038">
    <property type="entry name" value="Endonuclease_DUF559"/>
    <property type="match status" value="1"/>
</dbReference>
<dbReference type="RefSeq" id="WP_107562752.1">
    <property type="nucleotide sequence ID" value="NZ_NVQC01000022.1"/>
</dbReference>
<dbReference type="PANTHER" id="PTHR38590">
    <property type="entry name" value="BLL0828 PROTEIN"/>
    <property type="match status" value="1"/>
</dbReference>
<keyword evidence="3" id="KW-1185">Reference proteome</keyword>
<evidence type="ECO:0000313" key="3">
    <source>
        <dbReference type="Proteomes" id="UP000241436"/>
    </source>
</evidence>
<dbReference type="Gene3D" id="3.40.960.10">
    <property type="entry name" value="VSR Endonuclease"/>
    <property type="match status" value="1"/>
</dbReference>
<dbReference type="PANTHER" id="PTHR38590:SF1">
    <property type="entry name" value="BLL0828 PROTEIN"/>
    <property type="match status" value="1"/>
</dbReference>
<comment type="caution">
    <text evidence="2">The sequence shown here is derived from an EMBL/GenBank/DDBJ whole genome shotgun (WGS) entry which is preliminary data.</text>
</comment>
<dbReference type="InterPro" id="IPR011335">
    <property type="entry name" value="Restrct_endonuc-II-like"/>
</dbReference>
<evidence type="ECO:0000313" key="2">
    <source>
        <dbReference type="EMBL" id="PTL35866.1"/>
    </source>
</evidence>
<feature type="domain" description="DUF559" evidence="1">
    <location>
        <begin position="8"/>
        <end position="115"/>
    </location>
</feature>
<dbReference type="OrthoDB" id="9798754at2"/>
<dbReference type="SUPFAM" id="SSF52980">
    <property type="entry name" value="Restriction endonuclease-like"/>
    <property type="match status" value="1"/>
</dbReference>